<dbReference type="AlphaFoldDB" id="A0A250IE96"/>
<accession>A0A250IE96</accession>
<dbReference type="Proteomes" id="UP000217289">
    <property type="component" value="Chromosome"/>
</dbReference>
<dbReference type="KEGG" id="mbd:MEBOL_002932"/>
<sequence>MIKATLDEVLRYRNEEVIRRFLQTWDMPREEAEDLFQETKKWLWLNAYLTKPGERPPGLAITFPLRLLDEMWHTFILDTLDYTQFCEQYFGFFIHHKPTTQEELDALDATRQRDPGELRAETEAEFRKQYELIYEHLGPETLSKWYSDYLELYTDEYLESSWRWSFSPHDQSAPMRLRLTPPRQDSEDLGMPSAHVA</sequence>
<keyword evidence="3" id="KW-1185">Reference proteome</keyword>
<reference evidence="2 3" key="1">
    <citation type="submission" date="2017-06" db="EMBL/GenBank/DDBJ databases">
        <authorList>
            <person name="Kim H.J."/>
            <person name="Triplett B.A."/>
        </authorList>
    </citation>
    <scope>NUCLEOTIDE SEQUENCE [LARGE SCALE GENOMIC DNA]</scope>
    <source>
        <strain evidence="2 3">DSM 14713</strain>
    </source>
</reference>
<gene>
    <name evidence="2" type="ORF">MEBOL_002932</name>
</gene>
<organism evidence="2 3">
    <name type="scientific">Melittangium boletus DSM 14713</name>
    <dbReference type="NCBI Taxonomy" id="1294270"/>
    <lineage>
        <taxon>Bacteria</taxon>
        <taxon>Pseudomonadati</taxon>
        <taxon>Myxococcota</taxon>
        <taxon>Myxococcia</taxon>
        <taxon>Myxococcales</taxon>
        <taxon>Cystobacterineae</taxon>
        <taxon>Archangiaceae</taxon>
        <taxon>Melittangium</taxon>
    </lineage>
</organism>
<evidence type="ECO:0000313" key="2">
    <source>
        <dbReference type="EMBL" id="ATB29482.1"/>
    </source>
</evidence>
<dbReference type="RefSeq" id="WP_095978038.1">
    <property type="nucleotide sequence ID" value="NZ_CP022163.1"/>
</dbReference>
<evidence type="ECO:0000256" key="1">
    <source>
        <dbReference type="SAM" id="MobiDB-lite"/>
    </source>
</evidence>
<proteinExistence type="predicted"/>
<name>A0A250IE96_9BACT</name>
<dbReference type="EMBL" id="CP022163">
    <property type="protein sequence ID" value="ATB29482.1"/>
    <property type="molecule type" value="Genomic_DNA"/>
</dbReference>
<evidence type="ECO:0000313" key="3">
    <source>
        <dbReference type="Proteomes" id="UP000217289"/>
    </source>
</evidence>
<dbReference type="OrthoDB" id="5328543at2"/>
<protein>
    <submittedName>
        <fullName evidence="2">Uncharacterized protein</fullName>
    </submittedName>
</protein>
<feature type="region of interest" description="Disordered" evidence="1">
    <location>
        <begin position="175"/>
        <end position="197"/>
    </location>
</feature>